<comment type="cofactor">
    <cofactor evidence="1 16">
        <name>Mg(2+)</name>
        <dbReference type="ChEBI" id="CHEBI:18420"/>
    </cofactor>
</comment>
<evidence type="ECO:0000256" key="15">
    <source>
        <dbReference type="ARBA" id="ARBA00049402"/>
    </source>
</evidence>
<comment type="catalytic activity">
    <reaction evidence="14">
        <text>GMP + diphosphate = guanine + 5-phospho-alpha-D-ribose 1-diphosphate</text>
        <dbReference type="Rhea" id="RHEA:25424"/>
        <dbReference type="ChEBI" id="CHEBI:16235"/>
        <dbReference type="ChEBI" id="CHEBI:33019"/>
        <dbReference type="ChEBI" id="CHEBI:58017"/>
        <dbReference type="ChEBI" id="CHEBI:58115"/>
        <dbReference type="EC" id="2.4.2.8"/>
    </reaction>
    <physiologicalReaction direction="right-to-left" evidence="14">
        <dbReference type="Rhea" id="RHEA:25426"/>
    </physiologicalReaction>
</comment>
<keyword evidence="7 16" id="KW-0963">Cytoplasm</keyword>
<evidence type="ECO:0000256" key="14">
    <source>
        <dbReference type="ARBA" id="ARBA00048811"/>
    </source>
</evidence>
<evidence type="ECO:0000256" key="9">
    <source>
        <dbReference type="ARBA" id="ARBA00022679"/>
    </source>
</evidence>
<dbReference type="InterPro" id="IPR005904">
    <property type="entry name" value="Hxn_phspho_trans"/>
</dbReference>
<comment type="pathway">
    <text evidence="5">Purine metabolism; GMP biosynthesis via salvage pathway; GMP from guanine: step 1/1.</text>
</comment>
<dbReference type="InterPro" id="IPR000836">
    <property type="entry name" value="PRTase_dom"/>
</dbReference>
<protein>
    <recommendedName>
        <fullName evidence="16">Hypoxanthine phosphoribosyltransferase</fullName>
        <ecNumber evidence="16">2.4.2.8</ecNumber>
    </recommendedName>
</protein>
<dbReference type="GO" id="GO:0032264">
    <property type="term" value="P:IMP salvage"/>
    <property type="evidence" value="ECO:0007669"/>
    <property type="project" value="TreeGrafter"/>
</dbReference>
<dbReference type="AlphaFoldDB" id="A0A9D2G4V0"/>
<reference evidence="18" key="1">
    <citation type="journal article" date="2021" name="PeerJ">
        <title>Extensive microbial diversity within the chicken gut microbiome revealed by metagenomics and culture.</title>
        <authorList>
            <person name="Gilroy R."/>
            <person name="Ravi A."/>
            <person name="Getino M."/>
            <person name="Pursley I."/>
            <person name="Horton D.L."/>
            <person name="Alikhan N.F."/>
            <person name="Baker D."/>
            <person name="Gharbi K."/>
            <person name="Hall N."/>
            <person name="Watson M."/>
            <person name="Adriaenssens E.M."/>
            <person name="Foster-Nyarko E."/>
            <person name="Jarju S."/>
            <person name="Secka A."/>
            <person name="Antonio M."/>
            <person name="Oren A."/>
            <person name="Chaudhuri R.R."/>
            <person name="La Ragione R."/>
            <person name="Hildebrand F."/>
            <person name="Pallen M.J."/>
        </authorList>
    </citation>
    <scope>NUCLEOTIDE SEQUENCE</scope>
    <source>
        <strain evidence="18">ChiW7-2402</strain>
    </source>
</reference>
<dbReference type="Proteomes" id="UP000824102">
    <property type="component" value="Unassembled WGS sequence"/>
</dbReference>
<dbReference type="GO" id="GO:0000287">
    <property type="term" value="F:magnesium ion binding"/>
    <property type="evidence" value="ECO:0007669"/>
    <property type="project" value="TreeGrafter"/>
</dbReference>
<dbReference type="GO" id="GO:0000166">
    <property type="term" value="F:nucleotide binding"/>
    <property type="evidence" value="ECO:0007669"/>
    <property type="project" value="UniProtKB-KW"/>
</dbReference>
<dbReference type="EMBL" id="DXBB01000036">
    <property type="protein sequence ID" value="HIZ72326.1"/>
    <property type="molecule type" value="Genomic_DNA"/>
</dbReference>
<evidence type="ECO:0000256" key="1">
    <source>
        <dbReference type="ARBA" id="ARBA00001946"/>
    </source>
</evidence>
<evidence type="ECO:0000313" key="19">
    <source>
        <dbReference type="Proteomes" id="UP000824102"/>
    </source>
</evidence>
<sequence>MNELAKDCERILFPAETIAEEVKKAAAWLDARYEGTMPLAISVLKGSVIFFCDLVRAMKTPVQMDFMTLSSYGSGSSSSGMPKIVMDLAAPVEGRDVLLVEDIVDSGHTLVKLKQLLGGRGAKSFTVVSLLDKPSRREVDVQADYSCFTVGNEFIVGYGLDYDQRYRNLPFIGVLKREIYEK</sequence>
<comment type="subcellular location">
    <subcellularLocation>
        <location evidence="3 16">Cytoplasm</location>
    </subcellularLocation>
</comment>
<keyword evidence="12 16" id="KW-0547">Nucleotide-binding</keyword>
<comment type="pathway">
    <text evidence="4 16">Purine metabolism; IMP biosynthesis via salvage pathway; IMP from hypoxanthine: step 1/1.</text>
</comment>
<evidence type="ECO:0000256" key="12">
    <source>
        <dbReference type="ARBA" id="ARBA00022741"/>
    </source>
</evidence>
<evidence type="ECO:0000313" key="18">
    <source>
        <dbReference type="EMBL" id="HIZ72326.1"/>
    </source>
</evidence>
<evidence type="ECO:0000256" key="8">
    <source>
        <dbReference type="ARBA" id="ARBA00022676"/>
    </source>
</evidence>
<dbReference type="GO" id="GO:0005829">
    <property type="term" value="C:cytosol"/>
    <property type="evidence" value="ECO:0007669"/>
    <property type="project" value="TreeGrafter"/>
</dbReference>
<evidence type="ECO:0000256" key="7">
    <source>
        <dbReference type="ARBA" id="ARBA00022490"/>
    </source>
</evidence>
<keyword evidence="8 16" id="KW-0328">Glycosyltransferase</keyword>
<evidence type="ECO:0000256" key="2">
    <source>
        <dbReference type="ARBA" id="ARBA00002049"/>
    </source>
</evidence>
<dbReference type="InterPro" id="IPR050408">
    <property type="entry name" value="HGPRT"/>
</dbReference>
<dbReference type="Pfam" id="PF00156">
    <property type="entry name" value="Pribosyltran"/>
    <property type="match status" value="1"/>
</dbReference>
<evidence type="ECO:0000256" key="10">
    <source>
        <dbReference type="ARBA" id="ARBA00022723"/>
    </source>
</evidence>
<dbReference type="FunFam" id="3.40.50.2020:FF:000006">
    <property type="entry name" value="Hypoxanthine phosphoribosyltransferase"/>
    <property type="match status" value="1"/>
</dbReference>
<keyword evidence="10 16" id="KW-0479">Metal-binding</keyword>
<dbReference type="GO" id="GO:0006166">
    <property type="term" value="P:purine ribonucleoside salvage"/>
    <property type="evidence" value="ECO:0007669"/>
    <property type="project" value="UniProtKB-KW"/>
</dbReference>
<comment type="caution">
    <text evidence="18">The sequence shown here is derived from an EMBL/GenBank/DDBJ whole genome shotgun (WGS) entry which is preliminary data.</text>
</comment>
<dbReference type="GO" id="GO:0032263">
    <property type="term" value="P:GMP salvage"/>
    <property type="evidence" value="ECO:0007669"/>
    <property type="project" value="TreeGrafter"/>
</dbReference>
<evidence type="ECO:0000256" key="11">
    <source>
        <dbReference type="ARBA" id="ARBA00022726"/>
    </source>
</evidence>
<dbReference type="CDD" id="cd06223">
    <property type="entry name" value="PRTases_typeI"/>
    <property type="match status" value="1"/>
</dbReference>
<evidence type="ECO:0000256" key="16">
    <source>
        <dbReference type="RuleBase" id="RU364099"/>
    </source>
</evidence>
<reference evidence="18" key="2">
    <citation type="submission" date="2021-04" db="EMBL/GenBank/DDBJ databases">
        <authorList>
            <person name="Gilroy R."/>
        </authorList>
    </citation>
    <scope>NUCLEOTIDE SEQUENCE</scope>
    <source>
        <strain evidence="18">ChiW7-2402</strain>
    </source>
</reference>
<feature type="domain" description="Phosphoribosyltransferase" evidence="17">
    <location>
        <begin position="16"/>
        <end position="162"/>
    </location>
</feature>
<dbReference type="Gene3D" id="3.40.50.2020">
    <property type="match status" value="1"/>
</dbReference>
<dbReference type="GO" id="GO:0046100">
    <property type="term" value="P:hypoxanthine metabolic process"/>
    <property type="evidence" value="ECO:0007669"/>
    <property type="project" value="TreeGrafter"/>
</dbReference>
<evidence type="ECO:0000256" key="4">
    <source>
        <dbReference type="ARBA" id="ARBA00004669"/>
    </source>
</evidence>
<dbReference type="EC" id="2.4.2.8" evidence="16"/>
<organism evidence="18 19">
    <name type="scientific">Candidatus Gallimonas intestinavium</name>
    <dbReference type="NCBI Taxonomy" id="2838603"/>
    <lineage>
        <taxon>Bacteria</taxon>
        <taxon>Bacillati</taxon>
        <taxon>Bacillota</taxon>
        <taxon>Clostridia</taxon>
        <taxon>Candidatus Gallimonas</taxon>
    </lineage>
</organism>
<name>A0A9D2G4V0_9FIRM</name>
<dbReference type="SUPFAM" id="SSF53271">
    <property type="entry name" value="PRTase-like"/>
    <property type="match status" value="1"/>
</dbReference>
<gene>
    <name evidence="18" type="primary">hpt</name>
    <name evidence="18" type="ORF">H9964_01955</name>
</gene>
<dbReference type="InterPro" id="IPR029057">
    <property type="entry name" value="PRTase-like"/>
</dbReference>
<dbReference type="GO" id="GO:0006178">
    <property type="term" value="P:guanine salvage"/>
    <property type="evidence" value="ECO:0007669"/>
    <property type="project" value="TreeGrafter"/>
</dbReference>
<dbReference type="PANTHER" id="PTHR43340">
    <property type="entry name" value="HYPOXANTHINE-GUANINE PHOSPHORIBOSYLTRANSFERASE"/>
    <property type="match status" value="1"/>
</dbReference>
<evidence type="ECO:0000256" key="13">
    <source>
        <dbReference type="ARBA" id="ARBA00022842"/>
    </source>
</evidence>
<accession>A0A9D2G4V0</accession>
<dbReference type="GO" id="GO:0004422">
    <property type="term" value="F:hypoxanthine phosphoribosyltransferase activity"/>
    <property type="evidence" value="ECO:0007669"/>
    <property type="project" value="InterPro"/>
</dbReference>
<keyword evidence="11 16" id="KW-0660">Purine salvage</keyword>
<dbReference type="NCBIfam" id="TIGR01203">
    <property type="entry name" value="HGPRTase"/>
    <property type="match status" value="1"/>
</dbReference>
<evidence type="ECO:0000256" key="6">
    <source>
        <dbReference type="ARBA" id="ARBA00008391"/>
    </source>
</evidence>
<comment type="similarity">
    <text evidence="6 16">Belongs to the purine/pyrimidine phosphoribosyltransferase family.</text>
</comment>
<comment type="catalytic activity">
    <reaction evidence="15">
        <text>IMP + diphosphate = hypoxanthine + 5-phospho-alpha-D-ribose 1-diphosphate</text>
        <dbReference type="Rhea" id="RHEA:17973"/>
        <dbReference type="ChEBI" id="CHEBI:17368"/>
        <dbReference type="ChEBI" id="CHEBI:33019"/>
        <dbReference type="ChEBI" id="CHEBI:58017"/>
        <dbReference type="ChEBI" id="CHEBI:58053"/>
        <dbReference type="EC" id="2.4.2.8"/>
    </reaction>
    <physiologicalReaction direction="right-to-left" evidence="15">
        <dbReference type="Rhea" id="RHEA:17975"/>
    </physiologicalReaction>
</comment>
<proteinExistence type="inferred from homology"/>
<dbReference type="PANTHER" id="PTHR43340:SF1">
    <property type="entry name" value="HYPOXANTHINE PHOSPHORIBOSYLTRANSFERASE"/>
    <property type="match status" value="1"/>
</dbReference>
<evidence type="ECO:0000256" key="5">
    <source>
        <dbReference type="ARBA" id="ARBA00004676"/>
    </source>
</evidence>
<comment type="function">
    <text evidence="2">Purine salvage pathway enzyme that catalyzes the transfer of the ribosyl-5-phosphate group from 5-phospho-alpha-D-ribose 1-diphosphate (PRPP) to the N9 position of the 6-oxopurines hypoxanthine and guanine to form the corresponding ribonucleotides IMP (inosine 5'-monophosphate) and GMP (guanosine 5'-monophosphate), with the release of PPi.</text>
</comment>
<evidence type="ECO:0000259" key="17">
    <source>
        <dbReference type="Pfam" id="PF00156"/>
    </source>
</evidence>
<keyword evidence="9 16" id="KW-0808">Transferase</keyword>
<dbReference type="GO" id="GO:0052657">
    <property type="term" value="F:guanine phosphoribosyltransferase activity"/>
    <property type="evidence" value="ECO:0007669"/>
    <property type="project" value="UniProtKB-ARBA"/>
</dbReference>
<evidence type="ECO:0000256" key="3">
    <source>
        <dbReference type="ARBA" id="ARBA00004496"/>
    </source>
</evidence>
<keyword evidence="13 16" id="KW-0460">Magnesium</keyword>